<name>A0ABR7GHL0_9FIRM</name>
<protein>
    <submittedName>
        <fullName evidence="2">Energy-coupled thiamine transporter ThiT</fullName>
    </submittedName>
</protein>
<dbReference type="Gene3D" id="1.10.1760.20">
    <property type="match status" value="1"/>
</dbReference>
<keyword evidence="3" id="KW-1185">Reference proteome</keyword>
<comment type="caution">
    <text evidence="2">The sequence shown here is derived from an EMBL/GenBank/DDBJ whole genome shotgun (WGS) entry which is preliminary data.</text>
</comment>
<sequence>MSFFVTANADGAYDLTTAGYTALILVFIALLLAGAAVFGTKKKMSTKQLVFSAMAIALAVVTSMIKLFDLPMGGSVTLFSMLFIVLIGYWYGFGGGLTAALAYGVLQLLIDPYILSFPQMLVDYILAFGALGLAGLFHNSKHGLIKGYIVAVLGRYFFAFLSGWIFFGMYAPDTFPNAVVYSLVYNGSYLGAEAIITLIVIAIPPVAKALETVKKQAIS</sequence>
<keyword evidence="1" id="KW-0812">Transmembrane</keyword>
<evidence type="ECO:0000313" key="3">
    <source>
        <dbReference type="Proteomes" id="UP000643810"/>
    </source>
</evidence>
<feature type="transmembrane region" description="Helical" evidence="1">
    <location>
        <begin position="20"/>
        <end position="38"/>
    </location>
</feature>
<dbReference type="Proteomes" id="UP000643810">
    <property type="component" value="Unassembled WGS sequence"/>
</dbReference>
<evidence type="ECO:0000256" key="1">
    <source>
        <dbReference type="SAM" id="Phobius"/>
    </source>
</evidence>
<feature type="transmembrane region" description="Helical" evidence="1">
    <location>
        <begin position="121"/>
        <end position="137"/>
    </location>
</feature>
<reference evidence="2 3" key="1">
    <citation type="submission" date="2020-08" db="EMBL/GenBank/DDBJ databases">
        <title>Genome public.</title>
        <authorList>
            <person name="Liu C."/>
            <person name="Sun Q."/>
        </authorList>
    </citation>
    <scope>NUCLEOTIDE SEQUENCE [LARGE SCALE GENOMIC DNA]</scope>
    <source>
        <strain evidence="2 3">NSJ-9</strain>
    </source>
</reference>
<feature type="transmembrane region" description="Helical" evidence="1">
    <location>
        <begin position="50"/>
        <end position="68"/>
    </location>
</feature>
<feature type="transmembrane region" description="Helical" evidence="1">
    <location>
        <begin position="149"/>
        <end position="167"/>
    </location>
</feature>
<gene>
    <name evidence="2" type="primary">thiT</name>
    <name evidence="2" type="ORF">H8R94_07990</name>
</gene>
<evidence type="ECO:0000313" key="2">
    <source>
        <dbReference type="EMBL" id="MBC5686536.1"/>
    </source>
</evidence>
<accession>A0ABR7GHL0</accession>
<dbReference type="NCBIfam" id="TIGR02357">
    <property type="entry name" value="ECF_ThiT_YuaJ"/>
    <property type="match status" value="1"/>
</dbReference>
<dbReference type="Pfam" id="PF09515">
    <property type="entry name" value="Thia_YuaJ"/>
    <property type="match status" value="1"/>
</dbReference>
<proteinExistence type="predicted"/>
<dbReference type="RefSeq" id="WP_118281460.1">
    <property type="nucleotide sequence ID" value="NZ_JACOPG010000003.1"/>
</dbReference>
<feature type="transmembrane region" description="Helical" evidence="1">
    <location>
        <begin position="187"/>
        <end position="207"/>
    </location>
</feature>
<keyword evidence="1" id="KW-1133">Transmembrane helix</keyword>
<organism evidence="2 3">
    <name type="scientific">Roseburia lenta</name>
    <dbReference type="NCBI Taxonomy" id="2763061"/>
    <lineage>
        <taxon>Bacteria</taxon>
        <taxon>Bacillati</taxon>
        <taxon>Bacillota</taxon>
        <taxon>Clostridia</taxon>
        <taxon>Lachnospirales</taxon>
        <taxon>Lachnospiraceae</taxon>
        <taxon>Roseburia</taxon>
    </lineage>
</organism>
<dbReference type="EMBL" id="JACOPG010000003">
    <property type="protein sequence ID" value="MBC5686536.1"/>
    <property type="molecule type" value="Genomic_DNA"/>
</dbReference>
<keyword evidence="1" id="KW-0472">Membrane</keyword>
<dbReference type="InterPro" id="IPR012651">
    <property type="entry name" value="Thia_Transptr_ThiT"/>
</dbReference>